<keyword evidence="2 3" id="KW-0808">Transferase</keyword>
<comment type="caution">
    <text evidence="4">The sequence shown here is derived from an EMBL/GenBank/DDBJ whole genome shotgun (WGS) entry which is preliminary data.</text>
</comment>
<dbReference type="GO" id="GO:0080043">
    <property type="term" value="F:quercetin 3-O-glucosyltransferase activity"/>
    <property type="evidence" value="ECO:0007669"/>
    <property type="project" value="TreeGrafter"/>
</dbReference>
<feature type="non-terminal residue" evidence="4">
    <location>
        <position position="1"/>
    </location>
</feature>
<keyword evidence="3" id="KW-0328">Glycosyltransferase</keyword>
<evidence type="ECO:0000256" key="3">
    <source>
        <dbReference type="RuleBase" id="RU003718"/>
    </source>
</evidence>
<evidence type="ECO:0000256" key="1">
    <source>
        <dbReference type="ARBA" id="ARBA00009995"/>
    </source>
</evidence>
<dbReference type="OrthoDB" id="5835829at2759"/>
<dbReference type="AlphaFoldDB" id="A0A371F5T8"/>
<evidence type="ECO:0000256" key="2">
    <source>
        <dbReference type="ARBA" id="ARBA00022679"/>
    </source>
</evidence>
<dbReference type="InterPro" id="IPR035595">
    <property type="entry name" value="UDP_glycos_trans_CS"/>
</dbReference>
<evidence type="ECO:0000313" key="4">
    <source>
        <dbReference type="EMBL" id="RDX73662.1"/>
    </source>
</evidence>
<keyword evidence="5" id="KW-1185">Reference proteome</keyword>
<sequence>FKNLSKSFCVLVDSFEELEHDYINYLSKFVVIRPVGPLFKTPKATGARDIRGDFMKSDDCIEWLNSRAPASVVYISFGSIVYLPQQQVTEIAYGLLNSHVSFLWVLRPPPKEFGVPPHVLPDGFLEGTRDKGRVVQWSPQEEVLAHPSVACFLTHCGWNSSMEALTLGVPMLTFPAWGDQVTNAKFLVDVFGVGIKLGYGQSENKVVSRDEVKKRLLEATVGPKAEELKQNALKWKNAAVAACGSSARNLDAFVKDIKKRDAVSVNEI</sequence>
<name>A0A371F5T8_MUCPR</name>
<dbReference type="Pfam" id="PF00201">
    <property type="entry name" value="UDPGT"/>
    <property type="match status" value="1"/>
</dbReference>
<dbReference type="Gene3D" id="3.40.50.2000">
    <property type="entry name" value="Glycogen Phosphorylase B"/>
    <property type="match status" value="2"/>
</dbReference>
<dbReference type="FunFam" id="3.40.50.2000:FF:000019">
    <property type="entry name" value="Glycosyltransferase"/>
    <property type="match status" value="1"/>
</dbReference>
<dbReference type="CDD" id="cd03784">
    <property type="entry name" value="GT1_Gtf-like"/>
    <property type="match status" value="1"/>
</dbReference>
<protein>
    <submittedName>
        <fullName evidence="4">Gallate 1-beta-glucosyltransferase</fullName>
    </submittedName>
</protein>
<dbReference type="PANTHER" id="PTHR11926:SF1541">
    <property type="entry name" value="GLYCOSYLTRANSFERASE"/>
    <property type="match status" value="1"/>
</dbReference>
<gene>
    <name evidence="4" type="primary">UGT84A13</name>
    <name evidence="4" type="ORF">CR513_46696</name>
</gene>
<dbReference type="EMBL" id="QJKJ01010446">
    <property type="protein sequence ID" value="RDX73662.1"/>
    <property type="molecule type" value="Genomic_DNA"/>
</dbReference>
<dbReference type="SUPFAM" id="SSF53756">
    <property type="entry name" value="UDP-Glycosyltransferase/glycogen phosphorylase"/>
    <property type="match status" value="1"/>
</dbReference>
<evidence type="ECO:0000313" key="5">
    <source>
        <dbReference type="Proteomes" id="UP000257109"/>
    </source>
</evidence>
<proteinExistence type="inferred from homology"/>
<dbReference type="Proteomes" id="UP000257109">
    <property type="component" value="Unassembled WGS sequence"/>
</dbReference>
<organism evidence="4 5">
    <name type="scientific">Mucuna pruriens</name>
    <name type="common">Velvet bean</name>
    <name type="synonym">Dolichos pruriens</name>
    <dbReference type="NCBI Taxonomy" id="157652"/>
    <lineage>
        <taxon>Eukaryota</taxon>
        <taxon>Viridiplantae</taxon>
        <taxon>Streptophyta</taxon>
        <taxon>Embryophyta</taxon>
        <taxon>Tracheophyta</taxon>
        <taxon>Spermatophyta</taxon>
        <taxon>Magnoliopsida</taxon>
        <taxon>eudicotyledons</taxon>
        <taxon>Gunneridae</taxon>
        <taxon>Pentapetalae</taxon>
        <taxon>rosids</taxon>
        <taxon>fabids</taxon>
        <taxon>Fabales</taxon>
        <taxon>Fabaceae</taxon>
        <taxon>Papilionoideae</taxon>
        <taxon>50 kb inversion clade</taxon>
        <taxon>NPAAA clade</taxon>
        <taxon>indigoferoid/millettioid clade</taxon>
        <taxon>Phaseoleae</taxon>
        <taxon>Mucuna</taxon>
    </lineage>
</organism>
<dbReference type="InterPro" id="IPR002213">
    <property type="entry name" value="UDP_glucos_trans"/>
</dbReference>
<dbReference type="PROSITE" id="PS00375">
    <property type="entry name" value="UDPGT"/>
    <property type="match status" value="1"/>
</dbReference>
<reference evidence="4" key="1">
    <citation type="submission" date="2018-05" db="EMBL/GenBank/DDBJ databases">
        <title>Draft genome of Mucuna pruriens seed.</title>
        <authorList>
            <person name="Nnadi N.E."/>
            <person name="Vos R."/>
            <person name="Hasami M.H."/>
            <person name="Devisetty U.K."/>
            <person name="Aguiy J.C."/>
        </authorList>
    </citation>
    <scope>NUCLEOTIDE SEQUENCE [LARGE SCALE GENOMIC DNA]</scope>
    <source>
        <strain evidence="4">JCA_2017</strain>
    </source>
</reference>
<dbReference type="STRING" id="157652.A0A371F5T8"/>
<dbReference type="GO" id="GO:0080044">
    <property type="term" value="F:quercetin 7-O-glucosyltransferase activity"/>
    <property type="evidence" value="ECO:0007669"/>
    <property type="project" value="TreeGrafter"/>
</dbReference>
<comment type="similarity">
    <text evidence="1 3">Belongs to the UDP-glycosyltransferase family.</text>
</comment>
<accession>A0A371F5T8</accession>
<dbReference type="PANTHER" id="PTHR11926">
    <property type="entry name" value="GLUCOSYL/GLUCURONOSYL TRANSFERASES"/>
    <property type="match status" value="1"/>
</dbReference>